<accession>A0A0E9XB87</accession>
<dbReference type="AlphaFoldDB" id="A0A0E9XB87"/>
<reference evidence="1" key="1">
    <citation type="submission" date="2014-11" db="EMBL/GenBank/DDBJ databases">
        <authorList>
            <person name="Amaro Gonzalez C."/>
        </authorList>
    </citation>
    <scope>NUCLEOTIDE SEQUENCE</scope>
</reference>
<sequence>MITIKIMSTVNLHCTMCSGLHCSKHVTFSLNQVTVQNTCIVTGFCDIVVQSWWYSGLRMAASSRVLQRRRLYHHT</sequence>
<dbReference type="EMBL" id="GBXM01008565">
    <property type="protein sequence ID" value="JAI00013.1"/>
    <property type="molecule type" value="Transcribed_RNA"/>
</dbReference>
<protein>
    <submittedName>
        <fullName evidence="1">Uncharacterized protein</fullName>
    </submittedName>
</protein>
<proteinExistence type="predicted"/>
<organism evidence="1">
    <name type="scientific">Anguilla anguilla</name>
    <name type="common">European freshwater eel</name>
    <name type="synonym">Muraena anguilla</name>
    <dbReference type="NCBI Taxonomy" id="7936"/>
    <lineage>
        <taxon>Eukaryota</taxon>
        <taxon>Metazoa</taxon>
        <taxon>Chordata</taxon>
        <taxon>Craniata</taxon>
        <taxon>Vertebrata</taxon>
        <taxon>Euteleostomi</taxon>
        <taxon>Actinopterygii</taxon>
        <taxon>Neopterygii</taxon>
        <taxon>Teleostei</taxon>
        <taxon>Anguilliformes</taxon>
        <taxon>Anguillidae</taxon>
        <taxon>Anguilla</taxon>
    </lineage>
</organism>
<evidence type="ECO:0000313" key="1">
    <source>
        <dbReference type="EMBL" id="JAI00013.1"/>
    </source>
</evidence>
<name>A0A0E9XB87_ANGAN</name>
<reference evidence="1" key="2">
    <citation type="journal article" date="2015" name="Fish Shellfish Immunol.">
        <title>Early steps in the European eel (Anguilla anguilla)-Vibrio vulnificus interaction in the gills: Role of the RtxA13 toxin.</title>
        <authorList>
            <person name="Callol A."/>
            <person name="Pajuelo D."/>
            <person name="Ebbesson L."/>
            <person name="Teles M."/>
            <person name="MacKenzie S."/>
            <person name="Amaro C."/>
        </authorList>
    </citation>
    <scope>NUCLEOTIDE SEQUENCE</scope>
</reference>